<dbReference type="EMBL" id="LZKQ01000180">
    <property type="protein sequence ID" value="OBI82009.1"/>
    <property type="molecule type" value="Genomic_DNA"/>
</dbReference>
<evidence type="ECO:0000313" key="2">
    <source>
        <dbReference type="Proteomes" id="UP000093795"/>
    </source>
</evidence>
<dbReference type="Proteomes" id="UP000093795">
    <property type="component" value="Unassembled WGS sequence"/>
</dbReference>
<protein>
    <submittedName>
        <fullName evidence="1">Uncharacterized protein</fullName>
    </submittedName>
</protein>
<dbReference type="STRING" id="1790.A5645_03110"/>
<reference evidence="1 2" key="1">
    <citation type="submission" date="2016-06" db="EMBL/GenBank/DDBJ databases">
        <authorList>
            <person name="Kjaerup R.B."/>
            <person name="Dalgaard T.S."/>
            <person name="Juul-Madsen H.R."/>
        </authorList>
    </citation>
    <scope>NUCLEOTIDE SEQUENCE [LARGE SCALE GENOMIC DNA]</scope>
    <source>
        <strain evidence="1 2">1081914.2</strain>
    </source>
</reference>
<proteinExistence type="predicted"/>
<comment type="caution">
    <text evidence="1">The sequence shown here is derived from an EMBL/GenBank/DDBJ whole genome shotgun (WGS) entry which is preliminary data.</text>
</comment>
<name>A0A1A3C4I9_MYCAS</name>
<evidence type="ECO:0000313" key="1">
    <source>
        <dbReference type="EMBL" id="OBI82009.1"/>
    </source>
</evidence>
<accession>A0A1A3C4I9</accession>
<organism evidence="1 2">
    <name type="scientific">Mycobacterium asiaticum</name>
    <dbReference type="NCBI Taxonomy" id="1790"/>
    <lineage>
        <taxon>Bacteria</taxon>
        <taxon>Bacillati</taxon>
        <taxon>Actinomycetota</taxon>
        <taxon>Actinomycetes</taxon>
        <taxon>Mycobacteriales</taxon>
        <taxon>Mycobacteriaceae</taxon>
        <taxon>Mycobacterium</taxon>
    </lineage>
</organism>
<sequence>MGRSLVAQSALVIRLAHLLLVAESLQVFPRNLDRWPFGVGLPACWFGCHKPIVIARVTSG</sequence>
<dbReference type="AlphaFoldDB" id="A0A1A3C4I9"/>
<gene>
    <name evidence="1" type="ORF">A9X01_22695</name>
</gene>